<evidence type="ECO:0000256" key="1">
    <source>
        <dbReference type="ARBA" id="ARBA00022729"/>
    </source>
</evidence>
<evidence type="ECO:0000313" key="6">
    <source>
        <dbReference type="Proteomes" id="UP000735302"/>
    </source>
</evidence>
<feature type="compositionally biased region" description="Basic and acidic residues" evidence="3">
    <location>
        <begin position="925"/>
        <end position="951"/>
    </location>
</feature>
<evidence type="ECO:0000259" key="4">
    <source>
        <dbReference type="Pfam" id="PF07593"/>
    </source>
</evidence>
<feature type="compositionally biased region" description="Polar residues" evidence="3">
    <location>
        <begin position="618"/>
        <end position="635"/>
    </location>
</feature>
<proteinExistence type="predicted"/>
<feature type="compositionally biased region" description="Basic and acidic residues" evidence="3">
    <location>
        <begin position="1203"/>
        <end position="1236"/>
    </location>
</feature>
<feature type="compositionally biased region" description="Polar residues" evidence="3">
    <location>
        <begin position="1259"/>
        <end position="1269"/>
    </location>
</feature>
<feature type="compositionally biased region" description="Basic and acidic residues" evidence="3">
    <location>
        <begin position="731"/>
        <end position="756"/>
    </location>
</feature>
<dbReference type="EMBL" id="BLXT01001356">
    <property type="protein sequence ID" value="GFN85067.1"/>
    <property type="molecule type" value="Genomic_DNA"/>
</dbReference>
<feature type="compositionally biased region" description="Basic and acidic residues" evidence="3">
    <location>
        <begin position="763"/>
        <end position="779"/>
    </location>
</feature>
<evidence type="ECO:0000256" key="2">
    <source>
        <dbReference type="SAM" id="Coils"/>
    </source>
</evidence>
<dbReference type="Pfam" id="PF13517">
    <property type="entry name" value="FG-GAP_3"/>
    <property type="match status" value="1"/>
</dbReference>
<protein>
    <submittedName>
        <fullName evidence="5">Cartilage acidic protein 1</fullName>
    </submittedName>
</protein>
<reference evidence="5 6" key="1">
    <citation type="journal article" date="2021" name="Elife">
        <title>Chloroplast acquisition without the gene transfer in kleptoplastic sea slugs, Plakobranchus ocellatus.</title>
        <authorList>
            <person name="Maeda T."/>
            <person name="Takahashi S."/>
            <person name="Yoshida T."/>
            <person name="Shimamura S."/>
            <person name="Takaki Y."/>
            <person name="Nagai Y."/>
            <person name="Toyoda A."/>
            <person name="Suzuki Y."/>
            <person name="Arimoto A."/>
            <person name="Ishii H."/>
            <person name="Satoh N."/>
            <person name="Nishiyama T."/>
            <person name="Hasebe M."/>
            <person name="Maruyama T."/>
            <person name="Minagawa J."/>
            <person name="Obokata J."/>
            <person name="Shigenobu S."/>
        </authorList>
    </citation>
    <scope>NUCLEOTIDE SEQUENCE [LARGE SCALE GENOMIC DNA]</scope>
</reference>
<dbReference type="InterPro" id="IPR013517">
    <property type="entry name" value="FG-GAP"/>
</dbReference>
<dbReference type="PANTHER" id="PTHR16026">
    <property type="entry name" value="CARTILAGE ACIDIC PROTEIN 1"/>
    <property type="match status" value="1"/>
</dbReference>
<keyword evidence="2" id="KW-0175">Coiled coil</keyword>
<keyword evidence="1" id="KW-0732">Signal</keyword>
<evidence type="ECO:0000313" key="5">
    <source>
        <dbReference type="EMBL" id="GFN85067.1"/>
    </source>
</evidence>
<sequence length="1276" mass="147159">MDPSGMGSSPVIGALTRRRARKPEITLLWTGYVQKPNQTIVNIIIIIVVTMIKHSSSVTSTSAMHLLALMAAVLCLASTADAQGMFQDWSWALPQGTSQLNYGVAVTNVGDGTGPMEWVVAGFSGSNLVLQYDQRTGKYSNIAEKDPAFAELRDPEGAAIGVCACDIDGDGKEEIYFLNTNNRYSGPKLVRDRLFKWRNNRYEDLFSDEVNSGVSSMYSGRSVACVDRTGSGRYGILLATYAQDNQGKFGLIEMNKDDPANDVQTGHIVLHNVAEQVGIDFSTGGRGIAVGPIIGDDGFSDIYFVNEGNGGLGNRGDNSLFVNDGKGNFANLADQMNLNDGQPGRGVTLADFNNDGKTDIVYGNWMGPHRIQIQDESPSGKPKFFNAASREFARASPIRTVIAADFDNSGTLQVFMNNIVYRYRSVDASNKLYRILPDGATVQVVEEDIGDAVEPMQHGTGAAVADIDQDGVLELLVAHGESKSQGLTFYHVNPSKVEGHNWIRILPLTQNGAPARGAKVTLRLADGTLLSRIIDGGSGYLCEMEPVAHFGLGSSNGIREVKILWPDNHEFTKSLSEADVNKMFTISHSGEMEKIEAASNLVGGSYDTKRGPNVGDSAPSQARSNYNQYRSSNTQDRQRSRYPYRSRSVVGSANARNSSSRRDRTPSSRSRSAASRSWTSQRRTQQGGATVRETRDGRQQYRRTWRNQRTNTNTRSSSGVSSTAGAVGVKDPSRSHLHDNKRERHYGARAEIESRRYRQLQAESERRRQNERRAEMERGRRAKIERRRKVEMERMEPGQERTINAEVERRRKLSMERLRNAEIERRRKLNMERLRNAEIERRRKLNTERLRNAEIERRRKLNTERLKNAEIVRSWDRETERKWKLEMERKRMEMERRRNEMKNVGIERMNEHRSHNRANSETTSDSERRAEQRRGEIERMRKREMEREKRNGISHNVPRWDGERRAEEERRKIEMERRRTEMERERRADLERRKMEEERRKRIEMERKRRADLERRKNTRNSELERRWQSAFITPAPHRRTTLLSRNEEDTRGNKARNSDAERRRIAARRAEENARRAAEEKRRRSSYSSRRANEREMMITQRSNLSAEERRREYWRRITEQQRRESARRAEEERRDSFRRAEIGRNRDRHSDTRERRRTEVLDRRKSQWNTTNRPAARGYEKFEDPRARERYPRHNVRPTHRPRESALDRRSESRRYRPETRWTERDTGRSDRVRPSRYRSSYWSGAKSPAFHGYARSSKTTGHQGTASIHRGAA</sequence>
<comment type="caution">
    <text evidence="5">The sequence shown here is derived from an EMBL/GenBank/DDBJ whole genome shotgun (WGS) entry which is preliminary data.</text>
</comment>
<dbReference type="InterPro" id="IPR011519">
    <property type="entry name" value="UnbV_ASPIC"/>
</dbReference>
<name>A0AAV3YR81_9GAST</name>
<dbReference type="InterPro" id="IPR027039">
    <property type="entry name" value="Crtac1"/>
</dbReference>
<dbReference type="AlphaFoldDB" id="A0AAV3YR81"/>
<feature type="compositionally biased region" description="Low complexity" evidence="3">
    <location>
        <begin position="641"/>
        <end position="658"/>
    </location>
</feature>
<dbReference type="Pfam" id="PF07593">
    <property type="entry name" value="UnbV_ASPIC"/>
    <property type="match status" value="1"/>
</dbReference>
<dbReference type="SUPFAM" id="SSF69318">
    <property type="entry name" value="Integrin alpha N-terminal domain"/>
    <property type="match status" value="1"/>
</dbReference>
<dbReference type="PANTHER" id="PTHR16026:SF0">
    <property type="entry name" value="CARTILAGE ACIDIC PROTEIN 1"/>
    <property type="match status" value="1"/>
</dbReference>
<feature type="domain" description="ASPIC/UnbV" evidence="4">
    <location>
        <begin position="515"/>
        <end position="569"/>
    </location>
</feature>
<feature type="compositionally biased region" description="Basic and acidic residues" evidence="3">
    <location>
        <begin position="958"/>
        <end position="1001"/>
    </location>
</feature>
<feature type="region of interest" description="Disordered" evidence="3">
    <location>
        <begin position="896"/>
        <end position="1001"/>
    </location>
</feature>
<feature type="region of interest" description="Disordered" evidence="3">
    <location>
        <begin position="603"/>
        <end position="780"/>
    </location>
</feature>
<feature type="compositionally biased region" description="Basic and acidic residues" evidence="3">
    <location>
        <begin position="1046"/>
        <end position="1083"/>
    </location>
</feature>
<gene>
    <name evidence="5" type="ORF">PoB_001157300</name>
</gene>
<feature type="region of interest" description="Disordered" evidence="3">
    <location>
        <begin position="1032"/>
        <end position="1111"/>
    </location>
</feature>
<dbReference type="InterPro" id="IPR028994">
    <property type="entry name" value="Integrin_alpha_N"/>
</dbReference>
<feature type="compositionally biased region" description="Low complexity" evidence="3">
    <location>
        <begin position="707"/>
        <end position="723"/>
    </location>
</feature>
<accession>A0AAV3YR81</accession>
<dbReference type="Proteomes" id="UP000735302">
    <property type="component" value="Unassembled WGS sequence"/>
</dbReference>
<feature type="compositionally biased region" description="Basic and acidic residues" evidence="3">
    <location>
        <begin position="1145"/>
        <end position="1167"/>
    </location>
</feature>
<dbReference type="Gene3D" id="2.130.10.130">
    <property type="entry name" value="Integrin alpha, N-terminal"/>
    <property type="match status" value="1"/>
</dbReference>
<evidence type="ECO:0000256" key="3">
    <source>
        <dbReference type="SAM" id="MobiDB-lite"/>
    </source>
</evidence>
<feature type="compositionally biased region" description="Low complexity" evidence="3">
    <location>
        <begin position="667"/>
        <end position="686"/>
    </location>
</feature>
<keyword evidence="6" id="KW-1185">Reference proteome</keyword>
<organism evidence="5 6">
    <name type="scientific">Plakobranchus ocellatus</name>
    <dbReference type="NCBI Taxonomy" id="259542"/>
    <lineage>
        <taxon>Eukaryota</taxon>
        <taxon>Metazoa</taxon>
        <taxon>Spiralia</taxon>
        <taxon>Lophotrochozoa</taxon>
        <taxon>Mollusca</taxon>
        <taxon>Gastropoda</taxon>
        <taxon>Heterobranchia</taxon>
        <taxon>Euthyneura</taxon>
        <taxon>Panpulmonata</taxon>
        <taxon>Sacoglossa</taxon>
        <taxon>Placobranchoidea</taxon>
        <taxon>Plakobranchidae</taxon>
        <taxon>Plakobranchus</taxon>
    </lineage>
</organism>
<feature type="compositionally biased region" description="Basic and acidic residues" evidence="3">
    <location>
        <begin position="1180"/>
        <end position="1194"/>
    </location>
</feature>
<feature type="region of interest" description="Disordered" evidence="3">
    <location>
        <begin position="1145"/>
        <end position="1276"/>
    </location>
</feature>
<feature type="coiled-coil region" evidence="2">
    <location>
        <begin position="804"/>
        <end position="856"/>
    </location>
</feature>